<accession>A0A285NJ48</accession>
<dbReference type="Proteomes" id="UP000219036">
    <property type="component" value="Unassembled WGS sequence"/>
</dbReference>
<keyword evidence="1" id="KW-0547">Nucleotide-binding</keyword>
<dbReference type="InterPro" id="IPR000212">
    <property type="entry name" value="DNA_helicase_UvrD/REP"/>
</dbReference>
<dbReference type="Gene3D" id="3.40.50.300">
    <property type="entry name" value="P-loop containing nucleotide triphosphate hydrolases"/>
    <property type="match status" value="2"/>
</dbReference>
<dbReference type="PANTHER" id="PTHR11070">
    <property type="entry name" value="UVRD / RECB / PCRA DNA HELICASE FAMILY MEMBER"/>
    <property type="match status" value="1"/>
</dbReference>
<feature type="domain" description="NERD" evidence="6">
    <location>
        <begin position="28"/>
        <end position="144"/>
    </location>
</feature>
<dbReference type="GO" id="GO:0016787">
    <property type="term" value="F:hydrolase activity"/>
    <property type="evidence" value="ECO:0007669"/>
    <property type="project" value="UniProtKB-KW"/>
</dbReference>
<dbReference type="GO" id="GO:0033202">
    <property type="term" value="C:DNA helicase complex"/>
    <property type="evidence" value="ECO:0007669"/>
    <property type="project" value="TreeGrafter"/>
</dbReference>
<dbReference type="GO" id="GO:0000725">
    <property type="term" value="P:recombinational repair"/>
    <property type="evidence" value="ECO:0007669"/>
    <property type="project" value="TreeGrafter"/>
</dbReference>
<dbReference type="OrthoDB" id="7066673at2"/>
<evidence type="ECO:0000313" key="9">
    <source>
        <dbReference type="Proteomes" id="UP000219036"/>
    </source>
</evidence>
<name>A0A285NJ48_9AQUI</name>
<evidence type="ECO:0000256" key="5">
    <source>
        <dbReference type="ARBA" id="ARBA00034923"/>
    </source>
</evidence>
<gene>
    <name evidence="8" type="ORF">SAMN06265182_0964</name>
</gene>
<dbReference type="SUPFAM" id="SSF52540">
    <property type="entry name" value="P-loop containing nucleoside triphosphate hydrolases"/>
    <property type="match status" value="1"/>
</dbReference>
<evidence type="ECO:0000259" key="7">
    <source>
        <dbReference type="Pfam" id="PF13361"/>
    </source>
</evidence>
<dbReference type="RefSeq" id="WP_097000143.1">
    <property type="nucleotide sequence ID" value="NZ_OBEI01000003.1"/>
</dbReference>
<evidence type="ECO:0000256" key="2">
    <source>
        <dbReference type="ARBA" id="ARBA00022801"/>
    </source>
</evidence>
<evidence type="ECO:0000256" key="1">
    <source>
        <dbReference type="ARBA" id="ARBA00022741"/>
    </source>
</evidence>
<protein>
    <recommendedName>
        <fullName evidence="5">DNA 3'-5' helicase II</fullName>
    </recommendedName>
</protein>
<evidence type="ECO:0000313" key="8">
    <source>
        <dbReference type="EMBL" id="SNZ07681.1"/>
    </source>
</evidence>
<evidence type="ECO:0000259" key="6">
    <source>
        <dbReference type="Pfam" id="PF08378"/>
    </source>
</evidence>
<evidence type="ECO:0000256" key="4">
    <source>
        <dbReference type="ARBA" id="ARBA00022840"/>
    </source>
</evidence>
<keyword evidence="3 8" id="KW-0347">Helicase</keyword>
<dbReference type="GO" id="GO:0003677">
    <property type="term" value="F:DNA binding"/>
    <property type="evidence" value="ECO:0007669"/>
    <property type="project" value="InterPro"/>
</dbReference>
<dbReference type="EMBL" id="OBEI01000003">
    <property type="protein sequence ID" value="SNZ07681.1"/>
    <property type="molecule type" value="Genomic_DNA"/>
</dbReference>
<organism evidence="8 9">
    <name type="scientific">Persephonella hydrogeniphila</name>
    <dbReference type="NCBI Taxonomy" id="198703"/>
    <lineage>
        <taxon>Bacteria</taxon>
        <taxon>Pseudomonadati</taxon>
        <taxon>Aquificota</taxon>
        <taxon>Aquificia</taxon>
        <taxon>Aquificales</taxon>
        <taxon>Hydrogenothermaceae</taxon>
        <taxon>Persephonella</taxon>
    </lineage>
</organism>
<keyword evidence="4" id="KW-0067">ATP-binding</keyword>
<dbReference type="Pfam" id="PF13361">
    <property type="entry name" value="UvrD_C"/>
    <property type="match status" value="1"/>
</dbReference>
<dbReference type="GO" id="GO:0005829">
    <property type="term" value="C:cytosol"/>
    <property type="evidence" value="ECO:0007669"/>
    <property type="project" value="TreeGrafter"/>
</dbReference>
<dbReference type="InterPro" id="IPR014017">
    <property type="entry name" value="DNA_helicase_UvrD-like_C"/>
</dbReference>
<dbReference type="GO" id="GO:0043138">
    <property type="term" value="F:3'-5' DNA helicase activity"/>
    <property type="evidence" value="ECO:0007669"/>
    <property type="project" value="TreeGrafter"/>
</dbReference>
<proteinExistence type="predicted"/>
<dbReference type="AlphaFoldDB" id="A0A285NJ48"/>
<keyword evidence="2" id="KW-0378">Hydrolase</keyword>
<dbReference type="Pfam" id="PF08378">
    <property type="entry name" value="NERD"/>
    <property type="match status" value="1"/>
</dbReference>
<dbReference type="GO" id="GO:0005524">
    <property type="term" value="F:ATP binding"/>
    <property type="evidence" value="ECO:0007669"/>
    <property type="project" value="UniProtKB-KW"/>
</dbReference>
<dbReference type="InterPro" id="IPR027417">
    <property type="entry name" value="P-loop_NTPase"/>
</dbReference>
<evidence type="ECO:0000256" key="3">
    <source>
        <dbReference type="ARBA" id="ARBA00022806"/>
    </source>
</evidence>
<dbReference type="PANTHER" id="PTHR11070:SF2">
    <property type="entry name" value="ATP-DEPENDENT DNA HELICASE SRS2"/>
    <property type="match status" value="1"/>
</dbReference>
<feature type="domain" description="UvrD-like helicase C-terminal" evidence="7">
    <location>
        <begin position="522"/>
        <end position="600"/>
    </location>
</feature>
<keyword evidence="9" id="KW-1185">Reference proteome</keyword>
<reference evidence="9" key="1">
    <citation type="submission" date="2017-09" db="EMBL/GenBank/DDBJ databases">
        <authorList>
            <person name="Varghese N."/>
            <person name="Submissions S."/>
        </authorList>
    </citation>
    <scope>NUCLEOTIDE SEQUENCE [LARGE SCALE GENOMIC DNA]</scope>
    <source>
        <strain evidence="9">DSM 15103</strain>
    </source>
</reference>
<dbReference type="Pfam" id="PF13245">
    <property type="entry name" value="AAA_19"/>
    <property type="match status" value="1"/>
</dbReference>
<dbReference type="InterPro" id="IPR011528">
    <property type="entry name" value="NERD"/>
</dbReference>
<sequence>MHNESKEYKINRILAFGHENFKPADKNEKTELRAFKNLRKRLINTSSILYFKPIIPLNGKLIKPDILWIHPQVGILVIEVKAWDKNFIRNGEWKEDGKFYGKNDSYGSNPIQEANNFVEKINRKIQKIPEFKKQDLPISFIIYFPNLTEREYDSSTDEIFKNMVPKEFCLFRGETNLIEKLVSRLREYNYVNFNKIISEKEFEPIRKALFPHLSISKINITVSEEDIPVLDIYQENLLHGHWKGYRILRGTAGSGKTVVLIGKAIYEKLKNPDKKILIVSFANSLINDIKTSIEQIINLRKLDISIDDFHIKTVDSLITDLYIKYVNEFDDASEQANILIEKIKENPDIIEESDKYDVILCDESQDLKKDVFQIIKALSKDNTLVIFGVDETQRIYDERDWKWTDVGYNAKGRVTVLKRSYRNPGNILKTAVSLLKKDSVLIEELRELEAAVVSDDILPMREDGEEVEFYIANNEFTKVKEIVENLIKNNVKPEDIFILSPTANVLGYYEIALKSILPEDKIHSFSSYSEKGMKYIPKDKLVIMPYKSAKGLERPVVIVTGVHMLPYKQSKTAKDKKRDRKTLYVALTRAQRKLIITAQKEEGFAVDLKEILM</sequence>